<evidence type="ECO:0000256" key="5">
    <source>
        <dbReference type="ARBA" id="ARBA00023136"/>
    </source>
</evidence>
<gene>
    <name evidence="8" type="ORF">ESZ91_11110</name>
</gene>
<evidence type="ECO:0000256" key="7">
    <source>
        <dbReference type="SAM" id="Phobius"/>
    </source>
</evidence>
<evidence type="ECO:0000256" key="2">
    <source>
        <dbReference type="ARBA" id="ARBA00022475"/>
    </source>
</evidence>
<evidence type="ECO:0000313" key="9">
    <source>
        <dbReference type="Proteomes" id="UP000291269"/>
    </source>
</evidence>
<feature type="region of interest" description="Disordered" evidence="6">
    <location>
        <begin position="56"/>
        <end position="76"/>
    </location>
</feature>
<dbReference type="GO" id="GO:0036376">
    <property type="term" value="P:sodium ion export across plasma membrane"/>
    <property type="evidence" value="ECO:0007669"/>
    <property type="project" value="InterPro"/>
</dbReference>
<dbReference type="InterPro" id="IPR005899">
    <property type="entry name" value="Na_pump_deCOase"/>
</dbReference>
<dbReference type="GO" id="GO:0005886">
    <property type="term" value="C:plasma membrane"/>
    <property type="evidence" value="ECO:0007669"/>
    <property type="project" value="UniProtKB-SubCell"/>
</dbReference>
<dbReference type="EMBL" id="SDOZ01000005">
    <property type="protein sequence ID" value="RXZ57894.1"/>
    <property type="molecule type" value="Genomic_DNA"/>
</dbReference>
<comment type="caution">
    <text evidence="8">The sequence shown here is derived from an EMBL/GenBank/DDBJ whole genome shotgun (WGS) entry which is preliminary data.</text>
</comment>
<evidence type="ECO:0000256" key="1">
    <source>
        <dbReference type="ARBA" id="ARBA00004236"/>
    </source>
</evidence>
<evidence type="ECO:0000256" key="3">
    <source>
        <dbReference type="ARBA" id="ARBA00022692"/>
    </source>
</evidence>
<evidence type="ECO:0000256" key="4">
    <source>
        <dbReference type="ARBA" id="ARBA00022989"/>
    </source>
</evidence>
<keyword evidence="2" id="KW-1003">Cell membrane</keyword>
<keyword evidence="9" id="KW-1185">Reference proteome</keyword>
<dbReference type="NCBIfam" id="TIGR01195">
    <property type="entry name" value="oadG_fam"/>
    <property type="match status" value="1"/>
</dbReference>
<feature type="compositionally biased region" description="Basic and acidic residues" evidence="6">
    <location>
        <begin position="57"/>
        <end position="66"/>
    </location>
</feature>
<keyword evidence="3 7" id="KW-0812">Transmembrane</keyword>
<sequence>MNFLLLAESADKVVQRISIPESLLYALIGFVVTFLGIAILIFFVWAMGKVMGVVNSRKSEKSKETSPEPAVETTAEDGISEEIKVAIIAAIAAYYDGENTSCEFKVKRIRRL</sequence>
<dbReference type="Proteomes" id="UP000291269">
    <property type="component" value="Unassembled WGS sequence"/>
</dbReference>
<dbReference type="AlphaFoldDB" id="A0A4Q2K7I5"/>
<evidence type="ECO:0000313" key="8">
    <source>
        <dbReference type="EMBL" id="RXZ57894.1"/>
    </source>
</evidence>
<accession>A0A4Q2K7I5</accession>
<keyword evidence="4 7" id="KW-1133">Transmembrane helix</keyword>
<feature type="transmembrane region" description="Helical" evidence="7">
    <location>
        <begin position="23"/>
        <end position="48"/>
    </location>
</feature>
<evidence type="ECO:0000256" key="6">
    <source>
        <dbReference type="SAM" id="MobiDB-lite"/>
    </source>
</evidence>
<dbReference type="GO" id="GO:0015081">
    <property type="term" value="F:sodium ion transmembrane transporter activity"/>
    <property type="evidence" value="ECO:0007669"/>
    <property type="project" value="InterPro"/>
</dbReference>
<keyword evidence="5 7" id="KW-0472">Membrane</keyword>
<protein>
    <submittedName>
        <fullName evidence="8">Uncharacterized protein</fullName>
    </submittedName>
</protein>
<dbReference type="RefSeq" id="WP_129227283.1">
    <property type="nucleotide sequence ID" value="NZ_SDOZ01000005.1"/>
</dbReference>
<comment type="subcellular location">
    <subcellularLocation>
        <location evidence="1">Cell membrane</location>
    </subcellularLocation>
</comment>
<dbReference type="Pfam" id="PF04277">
    <property type="entry name" value="OAD_gamma"/>
    <property type="match status" value="1"/>
</dbReference>
<name>A0A4Q2K7I5_9FIRM</name>
<proteinExistence type="predicted"/>
<organism evidence="8 9">
    <name type="scientific">Candidatus Borkfalkia ceftriaxoniphila</name>
    <dbReference type="NCBI Taxonomy" id="2508949"/>
    <lineage>
        <taxon>Bacteria</taxon>
        <taxon>Bacillati</taxon>
        <taxon>Bacillota</taxon>
        <taxon>Clostridia</taxon>
        <taxon>Christensenellales</taxon>
        <taxon>Christensenellaceae</taxon>
        <taxon>Candidatus Borkfalkia</taxon>
    </lineage>
</organism>
<reference evidence="8 9" key="1">
    <citation type="journal article" date="2019" name="Gut">
        <title>Antibiotics-induced monodominance of a novel gut bacterial order.</title>
        <authorList>
            <person name="Hildebrand F."/>
            <person name="Moitinho-Silva L."/>
            <person name="Blasche S."/>
            <person name="Jahn M.T."/>
            <person name="Gossmann T.I."/>
            <person name="Heuerta-Cepas J."/>
            <person name="Hercog R."/>
            <person name="Luetge M."/>
            <person name="Bahram M."/>
            <person name="Pryszlak A."/>
            <person name="Alves R.J."/>
            <person name="Waszak S.M."/>
            <person name="Zhu A."/>
            <person name="Ye L."/>
            <person name="Costea P.I."/>
            <person name="Aalvink S."/>
            <person name="Belzer C."/>
            <person name="Forslund S.K."/>
            <person name="Sunagawa S."/>
            <person name="Hentschel U."/>
            <person name="Merten C."/>
            <person name="Patil K.R."/>
            <person name="Benes V."/>
            <person name="Bork P."/>
        </authorList>
    </citation>
    <scope>NUCLEOTIDE SEQUENCE [LARGE SCALE GENOMIC DNA]</scope>
    <source>
        <strain evidence="8 9">HDS1380</strain>
    </source>
</reference>